<evidence type="ECO:0000313" key="3">
    <source>
        <dbReference type="Proteomes" id="UP000199109"/>
    </source>
</evidence>
<protein>
    <submittedName>
        <fullName evidence="2">Helix-turn-helix domain-containing protein</fullName>
    </submittedName>
</protein>
<evidence type="ECO:0000259" key="1">
    <source>
        <dbReference type="Pfam" id="PF12728"/>
    </source>
</evidence>
<organism evidence="2 3">
    <name type="scientific">Pricia antarctica</name>
    <dbReference type="NCBI Taxonomy" id="641691"/>
    <lineage>
        <taxon>Bacteria</taxon>
        <taxon>Pseudomonadati</taxon>
        <taxon>Bacteroidota</taxon>
        <taxon>Flavobacteriia</taxon>
        <taxon>Flavobacteriales</taxon>
        <taxon>Flavobacteriaceae</taxon>
        <taxon>Pricia</taxon>
    </lineage>
</organism>
<proteinExistence type="predicted"/>
<accession>A0A1G7ADQ4</accession>
<feature type="domain" description="Helix-turn-helix" evidence="1">
    <location>
        <begin position="52"/>
        <end position="101"/>
    </location>
</feature>
<dbReference type="Proteomes" id="UP000199109">
    <property type="component" value="Unassembled WGS sequence"/>
</dbReference>
<name>A0A1G7ADQ4_9FLAO</name>
<evidence type="ECO:0000313" key="2">
    <source>
        <dbReference type="EMBL" id="SDE12165.1"/>
    </source>
</evidence>
<dbReference type="AlphaFoldDB" id="A0A1G7ADQ4"/>
<dbReference type="RefSeq" id="WP_217633297.1">
    <property type="nucleotide sequence ID" value="NZ_FNAO01000003.1"/>
</dbReference>
<gene>
    <name evidence="2" type="ORF">SAMN05421636_103313</name>
</gene>
<dbReference type="InterPro" id="IPR041657">
    <property type="entry name" value="HTH_17"/>
</dbReference>
<dbReference type="Pfam" id="PF12728">
    <property type="entry name" value="HTH_17"/>
    <property type="match status" value="1"/>
</dbReference>
<keyword evidence="3" id="KW-1185">Reference proteome</keyword>
<dbReference type="STRING" id="641691.SAMN05421636_103313"/>
<sequence length="106" mass="12528">MKNSYLETINSFNGPIDMEVICLQEEAFLALFKKVIEHVEAKRKDMPDKWIGAEEAMHLLRIKSATTLQKLRDEGKVRYTQPQRKIILYDRGSLEDYLERHARETF</sequence>
<dbReference type="EMBL" id="FNAO01000003">
    <property type="protein sequence ID" value="SDE12165.1"/>
    <property type="molecule type" value="Genomic_DNA"/>
</dbReference>
<reference evidence="2 3" key="1">
    <citation type="submission" date="2016-10" db="EMBL/GenBank/DDBJ databases">
        <authorList>
            <person name="de Groot N.N."/>
        </authorList>
    </citation>
    <scope>NUCLEOTIDE SEQUENCE [LARGE SCALE GENOMIC DNA]</scope>
    <source>
        <strain evidence="2 3">DSM 23421</strain>
    </source>
</reference>